<dbReference type="OrthoDB" id="3432106at2"/>
<dbReference type="Pfam" id="PF04149">
    <property type="entry name" value="DUF397"/>
    <property type="match status" value="1"/>
</dbReference>
<gene>
    <name evidence="2" type="ORF">CLV63_113168</name>
</gene>
<feature type="domain" description="DUF397" evidence="1">
    <location>
        <begin position="2"/>
        <end position="54"/>
    </location>
</feature>
<comment type="caution">
    <text evidence="2">The sequence shown here is derived from an EMBL/GenBank/DDBJ whole genome shotgun (WGS) entry which is preliminary data.</text>
</comment>
<dbReference type="EMBL" id="PYGA01000013">
    <property type="protein sequence ID" value="PSK96005.1"/>
    <property type="molecule type" value="Genomic_DNA"/>
</dbReference>
<dbReference type="Proteomes" id="UP000240542">
    <property type="component" value="Unassembled WGS sequence"/>
</dbReference>
<dbReference type="AlphaFoldDB" id="A0A2P8DFL6"/>
<protein>
    <submittedName>
        <fullName evidence="2">Uncharacterized protein DUF397</fullName>
    </submittedName>
</protein>
<reference evidence="2 3" key="1">
    <citation type="submission" date="2018-03" db="EMBL/GenBank/DDBJ databases">
        <title>Genomic Encyclopedia of Archaeal and Bacterial Type Strains, Phase II (KMG-II): from individual species to whole genera.</title>
        <authorList>
            <person name="Goeker M."/>
        </authorList>
    </citation>
    <scope>NUCLEOTIDE SEQUENCE [LARGE SCALE GENOMIC DNA]</scope>
    <source>
        <strain evidence="2 3">DSM 45312</strain>
    </source>
</reference>
<evidence type="ECO:0000259" key="1">
    <source>
        <dbReference type="Pfam" id="PF04149"/>
    </source>
</evidence>
<evidence type="ECO:0000313" key="2">
    <source>
        <dbReference type="EMBL" id="PSK96005.1"/>
    </source>
</evidence>
<dbReference type="InterPro" id="IPR007278">
    <property type="entry name" value="DUF397"/>
</dbReference>
<proteinExistence type="predicted"/>
<sequence length="58" mass="6259">MHWHKSSYSDQQGGNCVEVAETESGAYVRDTQNRENATLAFGGAEWASLVADLKTGAL</sequence>
<name>A0A2P8DFL6_9ACTN</name>
<accession>A0A2P8DFL6</accession>
<dbReference type="RefSeq" id="WP_106584444.1">
    <property type="nucleotide sequence ID" value="NZ_PYGA01000013.1"/>
</dbReference>
<organism evidence="2 3">
    <name type="scientific">Murinocardiopsis flavida</name>
    <dbReference type="NCBI Taxonomy" id="645275"/>
    <lineage>
        <taxon>Bacteria</taxon>
        <taxon>Bacillati</taxon>
        <taxon>Actinomycetota</taxon>
        <taxon>Actinomycetes</taxon>
        <taxon>Streptosporangiales</taxon>
        <taxon>Nocardiopsidaceae</taxon>
        <taxon>Murinocardiopsis</taxon>
    </lineage>
</organism>
<keyword evidence="3" id="KW-1185">Reference proteome</keyword>
<evidence type="ECO:0000313" key="3">
    <source>
        <dbReference type="Proteomes" id="UP000240542"/>
    </source>
</evidence>